<feature type="binding site" evidence="11">
    <location>
        <position position="94"/>
    </location>
    <ligand>
        <name>Ni(2+)</name>
        <dbReference type="ChEBI" id="CHEBI:49786"/>
        <note>for nickel-dependent acireductone dioxygenase activity</note>
    </ligand>
</feature>
<dbReference type="Pfam" id="PF03079">
    <property type="entry name" value="ARD"/>
    <property type="match status" value="1"/>
</dbReference>
<evidence type="ECO:0000313" key="13">
    <source>
        <dbReference type="EMBL" id="CAG8499696.1"/>
    </source>
</evidence>
<keyword evidence="4 11" id="KW-0028">Amino-acid biosynthesis</keyword>
<dbReference type="InterPro" id="IPR027496">
    <property type="entry name" value="ARD_euk"/>
</dbReference>
<dbReference type="GO" id="GO:0010309">
    <property type="term" value="F:acireductone dioxygenase [iron(II)-requiring] activity"/>
    <property type="evidence" value="ECO:0007669"/>
    <property type="project" value="UniProtKB-UniRule"/>
</dbReference>
<evidence type="ECO:0000256" key="6">
    <source>
        <dbReference type="ARBA" id="ARBA00022964"/>
    </source>
</evidence>
<gene>
    <name evidence="11" type="primary">ADI1</name>
    <name evidence="13" type="ORF">PBRASI_LOCUS2541</name>
</gene>
<evidence type="ECO:0000256" key="9">
    <source>
        <dbReference type="ARBA" id="ARBA00023167"/>
    </source>
</evidence>
<feature type="binding site" evidence="11">
    <location>
        <position position="88"/>
    </location>
    <ligand>
        <name>Ni(2+)</name>
        <dbReference type="ChEBI" id="CHEBI:49786"/>
        <note>for nickel-dependent acireductone dioxygenase activity</note>
    </ligand>
</feature>
<comment type="pathway">
    <text evidence="11">Amino-acid biosynthesis; L-methionine biosynthesis via salvage pathway; L-methionine from S-methyl-5-thio-alpha-D-ribose 1-phosphate: step 5/6.</text>
</comment>
<comment type="catalytic activity">
    <reaction evidence="11">
        <text>1,2-dihydroxy-5-(methylsulfanyl)pent-1-en-3-one + O2 = 3-(methylsulfanyl)propanoate + CO + formate + 2 H(+)</text>
        <dbReference type="Rhea" id="RHEA:14161"/>
        <dbReference type="ChEBI" id="CHEBI:15378"/>
        <dbReference type="ChEBI" id="CHEBI:15379"/>
        <dbReference type="ChEBI" id="CHEBI:15740"/>
        <dbReference type="ChEBI" id="CHEBI:17245"/>
        <dbReference type="ChEBI" id="CHEBI:49016"/>
        <dbReference type="ChEBI" id="CHEBI:49252"/>
        <dbReference type="EC" id="1.13.11.53"/>
    </reaction>
</comment>
<feature type="binding site" evidence="11">
    <location>
        <position position="133"/>
    </location>
    <ligand>
        <name>Fe(2+)</name>
        <dbReference type="ChEBI" id="CHEBI:29033"/>
        <note>for iron-dependent acireductone dioxygenase activity</note>
    </ligand>
</feature>
<feature type="binding site" evidence="11">
    <location>
        <position position="90"/>
    </location>
    <ligand>
        <name>Ni(2+)</name>
        <dbReference type="ChEBI" id="CHEBI:49786"/>
        <note>for nickel-dependent acireductone dioxygenase activity</note>
    </ligand>
</feature>
<sequence>MRAYHHDGDNTADQRLPHEYTPFSPVTPEELGRLGVLYWRIEKRDDWLEQINAVAQERSYRNRDVIKVSKEAMGDVYESKLKTFYEEHLHEDEEIRYILDGSGYFDVRDEQDRWIRIALTTGDLLVLPAGIYHRFTLDSNNYIEAMRLFKDEPKWTPINRPADSNPFRLSYLQSVRTTV</sequence>
<feature type="binding site" evidence="11">
    <location>
        <position position="94"/>
    </location>
    <ligand>
        <name>Fe(2+)</name>
        <dbReference type="ChEBI" id="CHEBI:29033"/>
        <note>for iron-dependent acireductone dioxygenase activity</note>
    </ligand>
</feature>
<dbReference type="GO" id="GO:0019509">
    <property type="term" value="P:L-methionine salvage from methylthioadenosine"/>
    <property type="evidence" value="ECO:0007669"/>
    <property type="project" value="UniProtKB-UniRule"/>
</dbReference>
<comment type="similarity">
    <text evidence="11">Belongs to the acireductone dioxygenase (ARD) family.</text>
</comment>
<dbReference type="FunFam" id="2.60.120.10:FF:000079">
    <property type="entry name" value="1,2-dihydroxy-3-keto-5-methylthiopentene dioxygenase"/>
    <property type="match status" value="1"/>
</dbReference>
<dbReference type="AlphaFoldDB" id="A0A9N8ZLF6"/>
<protein>
    <recommendedName>
        <fullName evidence="11">Acireductone dioxygenase</fullName>
    </recommendedName>
    <alternativeName>
        <fullName evidence="11">Acireductone dioxygenase (Fe(2+)-requiring)</fullName>
        <shortName evidence="11">ARD'</shortName>
        <shortName evidence="11">Fe-ARD</shortName>
        <ecNumber evidence="11">1.13.11.54</ecNumber>
    </alternativeName>
    <alternativeName>
        <fullName evidence="11">Acireductone dioxygenase (Ni(2+)-requiring)</fullName>
        <shortName evidence="11">ARD</shortName>
        <shortName evidence="11">Ni-ARD</shortName>
        <ecNumber evidence="11">1.13.11.53</ecNumber>
    </alternativeName>
</protein>
<keyword evidence="2 11" id="KW-0963">Cytoplasm</keyword>
<keyword evidence="8 11" id="KW-0408">Iron</keyword>
<dbReference type="GO" id="GO:0005634">
    <property type="term" value="C:nucleus"/>
    <property type="evidence" value="ECO:0007669"/>
    <property type="project" value="UniProtKB-SubCell"/>
</dbReference>
<proteinExistence type="inferred from homology"/>
<evidence type="ECO:0000256" key="4">
    <source>
        <dbReference type="ARBA" id="ARBA00022605"/>
    </source>
</evidence>
<keyword evidence="3 11" id="KW-0533">Nickel</keyword>
<evidence type="ECO:0000256" key="3">
    <source>
        <dbReference type="ARBA" id="ARBA00022596"/>
    </source>
</evidence>
<organism evidence="13 14">
    <name type="scientific">Paraglomus brasilianum</name>
    <dbReference type="NCBI Taxonomy" id="144538"/>
    <lineage>
        <taxon>Eukaryota</taxon>
        <taxon>Fungi</taxon>
        <taxon>Fungi incertae sedis</taxon>
        <taxon>Mucoromycota</taxon>
        <taxon>Glomeromycotina</taxon>
        <taxon>Glomeromycetes</taxon>
        <taxon>Paraglomerales</taxon>
        <taxon>Paraglomeraceae</taxon>
        <taxon>Paraglomus</taxon>
    </lineage>
</organism>
<dbReference type="CDD" id="cd02232">
    <property type="entry name" value="cupin_ARD"/>
    <property type="match status" value="1"/>
</dbReference>
<evidence type="ECO:0000256" key="7">
    <source>
        <dbReference type="ARBA" id="ARBA00023002"/>
    </source>
</evidence>
<dbReference type="HAMAP" id="MF_03154">
    <property type="entry name" value="Salvage_MtnD_euk"/>
    <property type="match status" value="1"/>
</dbReference>
<comment type="subcellular location">
    <subcellularLocation>
        <location evidence="11">Cytoplasm</location>
    </subcellularLocation>
    <subcellularLocation>
        <location evidence="11">Nucleus</location>
    </subcellularLocation>
</comment>
<comment type="function">
    <text evidence="11">Catalyzes 2 different reactions between oxygen and the acireductone 1,2-dihydroxy-3-keto-5-methylthiopentene (DHK-MTPene) depending upon the metal bound in the active site. Fe-containing acireductone dioxygenase (Fe-ARD) produces formate and 2-keto-4-methylthiobutyrate (KMTB), the alpha-ketoacid precursor of methionine in the methionine recycle pathway. Ni-containing acireductone dioxygenase (Ni-ARD) produces methylthiopropionate, carbon monoxide and formate, and does not lie on the methionine recycle pathway.</text>
</comment>
<keyword evidence="5 11" id="KW-0479">Metal-binding</keyword>
<feature type="binding site" evidence="11">
    <location>
        <position position="133"/>
    </location>
    <ligand>
        <name>Ni(2+)</name>
        <dbReference type="ChEBI" id="CHEBI:49786"/>
        <note>for nickel-dependent acireductone dioxygenase activity</note>
    </ligand>
</feature>
<evidence type="ECO:0000256" key="5">
    <source>
        <dbReference type="ARBA" id="ARBA00022723"/>
    </source>
</evidence>
<keyword evidence="9 11" id="KW-0486">Methionine biosynthesis</keyword>
<dbReference type="InterPro" id="IPR004313">
    <property type="entry name" value="ARD"/>
</dbReference>
<keyword evidence="10 11" id="KW-0539">Nucleus</keyword>
<evidence type="ECO:0000313" key="14">
    <source>
        <dbReference type="Proteomes" id="UP000789739"/>
    </source>
</evidence>
<dbReference type="Proteomes" id="UP000789739">
    <property type="component" value="Unassembled WGS sequence"/>
</dbReference>
<keyword evidence="7 11" id="KW-0560">Oxidoreductase</keyword>
<evidence type="ECO:0000256" key="12">
    <source>
        <dbReference type="SAM" id="MobiDB-lite"/>
    </source>
</evidence>
<keyword evidence="6 11" id="KW-0223">Dioxygenase</keyword>
<feature type="binding site" evidence="11">
    <location>
        <position position="88"/>
    </location>
    <ligand>
        <name>Fe(2+)</name>
        <dbReference type="ChEBI" id="CHEBI:29033"/>
        <note>for iron-dependent acireductone dioxygenase activity</note>
    </ligand>
</feature>
<dbReference type="PANTHER" id="PTHR23418">
    <property type="entry name" value="ACIREDUCTONE DIOXYGENASE"/>
    <property type="match status" value="1"/>
</dbReference>
<feature type="region of interest" description="Disordered" evidence="12">
    <location>
        <begin position="1"/>
        <end position="22"/>
    </location>
</feature>
<dbReference type="EC" id="1.13.11.53" evidence="11"/>
<evidence type="ECO:0000256" key="11">
    <source>
        <dbReference type="HAMAP-Rule" id="MF_03154"/>
    </source>
</evidence>
<keyword evidence="14" id="KW-1185">Reference proteome</keyword>
<dbReference type="GO" id="GO:0016151">
    <property type="term" value="F:nickel cation binding"/>
    <property type="evidence" value="ECO:0007669"/>
    <property type="project" value="UniProtKB-UniRule"/>
</dbReference>
<dbReference type="PANTHER" id="PTHR23418:SF0">
    <property type="entry name" value="ACIREDUCTONE DIOXYGENASE"/>
    <property type="match status" value="1"/>
</dbReference>
<comment type="caution">
    <text evidence="13">The sequence shown here is derived from an EMBL/GenBank/DDBJ whole genome shotgun (WGS) entry which is preliminary data.</text>
</comment>
<dbReference type="SUPFAM" id="SSF51182">
    <property type="entry name" value="RmlC-like cupins"/>
    <property type="match status" value="1"/>
</dbReference>
<evidence type="ECO:0000256" key="1">
    <source>
        <dbReference type="ARBA" id="ARBA00000428"/>
    </source>
</evidence>
<accession>A0A9N8ZLF6</accession>
<comment type="catalytic activity">
    <reaction evidence="1 11">
        <text>1,2-dihydroxy-5-(methylsulfanyl)pent-1-en-3-one + O2 = 4-methylsulfanyl-2-oxobutanoate + formate + 2 H(+)</text>
        <dbReference type="Rhea" id="RHEA:24504"/>
        <dbReference type="ChEBI" id="CHEBI:15378"/>
        <dbReference type="ChEBI" id="CHEBI:15379"/>
        <dbReference type="ChEBI" id="CHEBI:15740"/>
        <dbReference type="ChEBI" id="CHEBI:16723"/>
        <dbReference type="ChEBI" id="CHEBI:49252"/>
        <dbReference type="EC" id="1.13.11.54"/>
    </reaction>
</comment>
<dbReference type="EC" id="1.13.11.54" evidence="11"/>
<feature type="binding site" evidence="11">
    <location>
        <position position="90"/>
    </location>
    <ligand>
        <name>Fe(2+)</name>
        <dbReference type="ChEBI" id="CHEBI:29033"/>
        <note>for iron-dependent acireductone dioxygenase activity</note>
    </ligand>
</feature>
<dbReference type="Gene3D" id="2.60.120.10">
    <property type="entry name" value="Jelly Rolls"/>
    <property type="match status" value="1"/>
</dbReference>
<evidence type="ECO:0000256" key="2">
    <source>
        <dbReference type="ARBA" id="ARBA00022490"/>
    </source>
</evidence>
<dbReference type="InterPro" id="IPR014710">
    <property type="entry name" value="RmlC-like_jellyroll"/>
</dbReference>
<evidence type="ECO:0000256" key="10">
    <source>
        <dbReference type="ARBA" id="ARBA00023242"/>
    </source>
</evidence>
<dbReference type="GO" id="GO:0010308">
    <property type="term" value="F:acireductone dioxygenase (Ni2+-requiring) activity"/>
    <property type="evidence" value="ECO:0007669"/>
    <property type="project" value="UniProtKB-UniRule"/>
</dbReference>
<reference evidence="13" key="1">
    <citation type="submission" date="2021-06" db="EMBL/GenBank/DDBJ databases">
        <authorList>
            <person name="Kallberg Y."/>
            <person name="Tangrot J."/>
            <person name="Rosling A."/>
        </authorList>
    </citation>
    <scope>NUCLEOTIDE SEQUENCE</scope>
    <source>
        <strain evidence="13">BR232B</strain>
    </source>
</reference>
<evidence type="ECO:0000256" key="8">
    <source>
        <dbReference type="ARBA" id="ARBA00023004"/>
    </source>
</evidence>
<dbReference type="GO" id="GO:0005737">
    <property type="term" value="C:cytoplasm"/>
    <property type="evidence" value="ECO:0007669"/>
    <property type="project" value="UniProtKB-SubCell"/>
</dbReference>
<dbReference type="InterPro" id="IPR011051">
    <property type="entry name" value="RmlC_Cupin_sf"/>
</dbReference>
<name>A0A9N8ZLF6_9GLOM</name>
<dbReference type="EMBL" id="CAJVPI010000201">
    <property type="protein sequence ID" value="CAG8499696.1"/>
    <property type="molecule type" value="Genomic_DNA"/>
</dbReference>
<dbReference type="GO" id="GO:0005506">
    <property type="term" value="F:iron ion binding"/>
    <property type="evidence" value="ECO:0007669"/>
    <property type="project" value="UniProtKB-UniRule"/>
</dbReference>
<dbReference type="OrthoDB" id="1867259at2759"/>
<comment type="cofactor">
    <cofactor evidence="11">
        <name>Fe(2+)</name>
        <dbReference type="ChEBI" id="CHEBI:29033"/>
    </cofactor>
    <cofactor evidence="11">
        <name>Ni(2+)</name>
        <dbReference type="ChEBI" id="CHEBI:49786"/>
    </cofactor>
    <text evidence="11">Binds either 1 Fe or Ni cation per monomer. Iron-binding promotes an acireductone dioxygenase reaction producing 2-keto-4-methylthiobutyrate, while nickel-binding promotes an acireductone dioxygenase reaction producing 3-(methylsulfanyl)propanoate.</text>
</comment>